<dbReference type="InterPro" id="IPR045093">
    <property type="entry name" value="Cullin"/>
</dbReference>
<dbReference type="Proteomes" id="UP000007431">
    <property type="component" value="Unassembled WGS sequence"/>
</dbReference>
<dbReference type="PANTHER" id="PTHR11932">
    <property type="entry name" value="CULLIN"/>
    <property type="match status" value="1"/>
</dbReference>
<dbReference type="InterPro" id="IPR036388">
    <property type="entry name" value="WH-like_DNA-bd_sf"/>
</dbReference>
<keyword evidence="3" id="KW-0832">Ubl conjugation</keyword>
<protein>
    <recommendedName>
        <fullName evidence="6">Cullin family profile domain-containing protein</fullName>
    </recommendedName>
</protein>
<keyword evidence="2" id="KW-1017">Isopeptide bond</keyword>
<dbReference type="InterPro" id="IPR059120">
    <property type="entry name" value="Cullin-like_AB"/>
</dbReference>
<dbReference type="Pfam" id="PF26557">
    <property type="entry name" value="Cullin_AB"/>
    <property type="match status" value="1"/>
</dbReference>
<dbReference type="InParanoid" id="D8PPT9"/>
<dbReference type="Gene3D" id="1.20.1310.10">
    <property type="entry name" value="Cullin Repeats"/>
    <property type="match status" value="3"/>
</dbReference>
<dbReference type="Gene3D" id="3.30.230.130">
    <property type="entry name" value="Cullin, Chain C, Domain 2"/>
    <property type="match status" value="1"/>
</dbReference>
<dbReference type="GO" id="GO:0031625">
    <property type="term" value="F:ubiquitin protein ligase binding"/>
    <property type="evidence" value="ECO:0007669"/>
    <property type="project" value="InterPro"/>
</dbReference>
<sequence>MRLVQSLLTYLNQSYARTHGKESTQDFGLRYFRQYLMLDSSIQRALSASIKRWIAEERGTKDNVPHAQRPVFVALFKHLQAHGLYPDYEEEYCALTREYYTAESERLAKELDARAFLEHVLHRIEVEVDRARAVLSVGSWAIVRRATEESLCKGRLQWIAAYALGVLVDRDEKDKLKEVYELFSRVDGLPKLNEVWKDYVKDKVTAIVTDVANDDKMVDRLLQFKNHANRIVEECFLTPYPEDKLDEASSSVIPARAPNQSFVYALTDAFGKGFQARKIKPAEMIARYLDSTLRKGQKGKSDKEFEAGLDAALSLYKYTDDKDVFRTFYHRALAKRLLLQKSASDDFEIAMLKKLKEHYDPEFGMGEEMFKDLALSRDMMLDFHDKLPANDLARRLTVMVLQRSAWPFTVSKSTIDLPPKMQDALSEFTKYYKGKHQGRVLDWDHALGTATLTARFDAGEKELSVSLYQAVVLLMFVDVPKRTFAEVKELAGKLDDGDLRRTLQSLACGKKRVLLKVPPGKDVHNGDVFQFNAEFTDSQRRVHINSIQAKVSAEESQKTQYTIEGERKHILDAAIVRIMKGKKELTLQELQSSVIAAVAKHFIPDVKKVKGRIEAMVEQEYIERVPEKQNTFRYVA</sequence>
<dbReference type="InterPro" id="IPR001373">
    <property type="entry name" value="Cullin_N"/>
</dbReference>
<dbReference type="SMART" id="SM00884">
    <property type="entry name" value="Cullin_Nedd8"/>
    <property type="match status" value="1"/>
</dbReference>
<evidence type="ECO:0000313" key="8">
    <source>
        <dbReference type="Proteomes" id="UP000007431"/>
    </source>
</evidence>
<comment type="similarity">
    <text evidence="1 4 5">Belongs to the cullin family.</text>
</comment>
<reference evidence="7 8" key="1">
    <citation type="journal article" date="2010" name="Nat. Biotechnol.">
        <title>Genome sequence of the model mushroom Schizophyllum commune.</title>
        <authorList>
            <person name="Ohm R.A."/>
            <person name="de Jong J.F."/>
            <person name="Lugones L.G."/>
            <person name="Aerts A."/>
            <person name="Kothe E."/>
            <person name="Stajich J.E."/>
            <person name="de Vries R.P."/>
            <person name="Record E."/>
            <person name="Levasseur A."/>
            <person name="Baker S.E."/>
            <person name="Bartholomew K.A."/>
            <person name="Coutinho P.M."/>
            <person name="Erdmann S."/>
            <person name="Fowler T.J."/>
            <person name="Gathman A.C."/>
            <person name="Lombard V."/>
            <person name="Henrissat B."/>
            <person name="Knabe N."/>
            <person name="Kuees U."/>
            <person name="Lilly W.W."/>
            <person name="Lindquist E."/>
            <person name="Lucas S."/>
            <person name="Magnuson J.K."/>
            <person name="Piumi F."/>
            <person name="Raudaskoski M."/>
            <person name="Salamov A."/>
            <person name="Schmutz J."/>
            <person name="Schwarze F.W.M.R."/>
            <person name="vanKuyk P.A."/>
            <person name="Horton J.S."/>
            <person name="Grigoriev I.V."/>
            <person name="Woesten H.A.B."/>
        </authorList>
    </citation>
    <scope>NUCLEOTIDE SEQUENCE [LARGE SCALE GENOMIC DNA]</scope>
    <source>
        <strain evidence="8">H4-8 / FGSC 9210</strain>
    </source>
</reference>
<dbReference type="EMBL" id="GL377302">
    <property type="protein sequence ID" value="EFJ02373.1"/>
    <property type="molecule type" value="Genomic_DNA"/>
</dbReference>
<dbReference type="GO" id="GO:0006511">
    <property type="term" value="P:ubiquitin-dependent protein catabolic process"/>
    <property type="evidence" value="ECO:0007669"/>
    <property type="project" value="InterPro"/>
</dbReference>
<name>D8PPT9_SCHCM</name>
<dbReference type="InterPro" id="IPR036390">
    <property type="entry name" value="WH_DNA-bd_sf"/>
</dbReference>
<dbReference type="SUPFAM" id="SSF46785">
    <property type="entry name" value="Winged helix' DNA-binding domain"/>
    <property type="match status" value="1"/>
</dbReference>
<dbReference type="Gene3D" id="1.10.10.10">
    <property type="entry name" value="Winged helix-like DNA-binding domain superfamily/Winged helix DNA-binding domain"/>
    <property type="match status" value="1"/>
</dbReference>
<dbReference type="eggNOG" id="KOG2167">
    <property type="taxonomic scope" value="Eukaryota"/>
</dbReference>
<dbReference type="STRING" id="578458.D8PPT9"/>
<evidence type="ECO:0000256" key="1">
    <source>
        <dbReference type="ARBA" id="ARBA00006019"/>
    </source>
</evidence>
<evidence type="ECO:0000259" key="6">
    <source>
        <dbReference type="PROSITE" id="PS50069"/>
    </source>
</evidence>
<evidence type="ECO:0000256" key="4">
    <source>
        <dbReference type="PROSITE-ProRule" id="PRU00330"/>
    </source>
</evidence>
<proteinExistence type="inferred from homology"/>
<evidence type="ECO:0000256" key="5">
    <source>
        <dbReference type="RuleBase" id="RU003829"/>
    </source>
</evidence>
<dbReference type="SUPFAM" id="SSF74788">
    <property type="entry name" value="Cullin repeat-like"/>
    <property type="match status" value="1"/>
</dbReference>
<keyword evidence="8" id="KW-1185">Reference proteome</keyword>
<dbReference type="Pfam" id="PF10557">
    <property type="entry name" value="Cullin_Nedd8"/>
    <property type="match status" value="1"/>
</dbReference>
<accession>D8PPT9</accession>
<evidence type="ECO:0000256" key="3">
    <source>
        <dbReference type="ARBA" id="ARBA00022843"/>
    </source>
</evidence>
<evidence type="ECO:0000313" key="7">
    <source>
        <dbReference type="EMBL" id="EFJ02373.1"/>
    </source>
</evidence>
<dbReference type="VEuPathDB" id="FungiDB:SCHCODRAFT_02487874"/>
<dbReference type="SUPFAM" id="SSF75632">
    <property type="entry name" value="Cullin homology domain"/>
    <property type="match status" value="1"/>
</dbReference>
<dbReference type="SMART" id="SM00182">
    <property type="entry name" value="CULLIN"/>
    <property type="match status" value="1"/>
</dbReference>
<gene>
    <name evidence="7" type="ORF">SCHCODRAFT_73109</name>
</gene>
<dbReference type="InterPro" id="IPR016158">
    <property type="entry name" value="Cullin_homology"/>
</dbReference>
<dbReference type="InterPro" id="IPR016159">
    <property type="entry name" value="Cullin_repeat-like_dom_sf"/>
</dbReference>
<dbReference type="InterPro" id="IPR019559">
    <property type="entry name" value="Cullin_neddylation_domain"/>
</dbReference>
<feature type="domain" description="Cullin family profile" evidence="6">
    <location>
        <begin position="280"/>
        <end position="507"/>
    </location>
</feature>
<dbReference type="OMA" id="NYQEQTW"/>
<dbReference type="AlphaFoldDB" id="D8PPT9"/>
<dbReference type="FunCoup" id="D8PPT9">
    <property type="interactions" value="555"/>
</dbReference>
<dbReference type="PROSITE" id="PS50069">
    <property type="entry name" value="CULLIN_2"/>
    <property type="match status" value="1"/>
</dbReference>
<dbReference type="HOGENOM" id="CLU_004747_7_0_1"/>
<evidence type="ECO:0000256" key="2">
    <source>
        <dbReference type="ARBA" id="ARBA00022499"/>
    </source>
</evidence>
<organism evidence="8">
    <name type="scientific">Schizophyllum commune (strain H4-8 / FGSC 9210)</name>
    <name type="common">Split gill fungus</name>
    <dbReference type="NCBI Taxonomy" id="578458"/>
    <lineage>
        <taxon>Eukaryota</taxon>
        <taxon>Fungi</taxon>
        <taxon>Dikarya</taxon>
        <taxon>Basidiomycota</taxon>
        <taxon>Agaricomycotina</taxon>
        <taxon>Agaricomycetes</taxon>
        <taxon>Agaricomycetidae</taxon>
        <taxon>Agaricales</taxon>
        <taxon>Schizophyllaceae</taxon>
        <taxon>Schizophyllum</taxon>
    </lineage>
</organism>
<dbReference type="Pfam" id="PF00888">
    <property type="entry name" value="Cullin"/>
    <property type="match status" value="1"/>
</dbReference>
<dbReference type="FunFam" id="1.10.10.10:FF:000014">
    <property type="entry name" value="Cullin 1"/>
    <property type="match status" value="1"/>
</dbReference>
<dbReference type="InterPro" id="IPR036317">
    <property type="entry name" value="Cullin_homology_sf"/>
</dbReference>